<dbReference type="Proteomes" id="UP000830375">
    <property type="component" value="Unassembled WGS sequence"/>
</dbReference>
<evidence type="ECO:0000313" key="3">
    <source>
        <dbReference type="Proteomes" id="UP000830375"/>
    </source>
</evidence>
<sequence length="379" mass="42602">MDFGMVMVFALLQVSLQPAEVDSSLSIPAEDTSMTERAESSHLHHILPRTVTEFQNFLEWTEAKLPTDVPKDAVTLFDKKSKQTYYAARFEDCKPCFYDRAQKTCWDIKSYGEFKTGSAVPNQKVSFLVNKDNFELLEWKKSSYGEIPPLAVETCNGYFIARDDLGLGYMTQNSLMMLGNKKQDTTENEVFTLNHDIKGQHLTIIEYNTNKAETSQNEQILKHFTAANRNCDPAKHQVKLDQGIDKTVSFLKSRTHTFGGTGEISVSGKVPLLASMGGKLGLKYDYSRLNSKTTSIVEKSLHSVSIEVQVPPNHICSIDIKSNTFTADVPYTGQVTRIYNNNEIRRTLINDIYSHQEIAEIQALVNPCTPLSDGKKCSL</sequence>
<feature type="signal peptide" evidence="1">
    <location>
        <begin position="1"/>
        <end position="23"/>
    </location>
</feature>
<comment type="caution">
    <text evidence="2">The sequence shown here is derived from an EMBL/GenBank/DDBJ whole genome shotgun (WGS) entry which is preliminary data.</text>
</comment>
<organism evidence="2 3">
    <name type="scientific">Labeo rohita</name>
    <name type="common">Indian major carp</name>
    <name type="synonym">Cyprinus rohita</name>
    <dbReference type="NCBI Taxonomy" id="84645"/>
    <lineage>
        <taxon>Eukaryota</taxon>
        <taxon>Metazoa</taxon>
        <taxon>Chordata</taxon>
        <taxon>Craniata</taxon>
        <taxon>Vertebrata</taxon>
        <taxon>Euteleostomi</taxon>
        <taxon>Actinopterygii</taxon>
        <taxon>Neopterygii</taxon>
        <taxon>Teleostei</taxon>
        <taxon>Ostariophysi</taxon>
        <taxon>Cypriniformes</taxon>
        <taxon>Cyprinidae</taxon>
        <taxon>Labeoninae</taxon>
        <taxon>Labeonini</taxon>
        <taxon>Labeo</taxon>
    </lineage>
</organism>
<feature type="chain" id="PRO_5045555033" evidence="1">
    <location>
        <begin position="24"/>
        <end position="379"/>
    </location>
</feature>
<keyword evidence="3" id="KW-1185">Reference proteome</keyword>
<dbReference type="EMBL" id="JACTAM010002573">
    <property type="protein sequence ID" value="KAI2644301.1"/>
    <property type="molecule type" value="Genomic_DNA"/>
</dbReference>
<dbReference type="Gene3D" id="2.170.15.10">
    <property type="entry name" value="Proaerolysin, chain A, domain 3"/>
    <property type="match status" value="1"/>
</dbReference>
<keyword evidence="1" id="KW-0732">Signal</keyword>
<gene>
    <name evidence="2" type="ORF">H4Q32_025095</name>
</gene>
<evidence type="ECO:0000313" key="2">
    <source>
        <dbReference type="EMBL" id="KAI2644301.1"/>
    </source>
</evidence>
<protein>
    <submittedName>
        <fullName evidence="2">Natterin-3</fullName>
    </submittedName>
</protein>
<dbReference type="CDD" id="cd20220">
    <property type="entry name" value="PFM_natterin-3-like"/>
    <property type="match status" value="1"/>
</dbReference>
<name>A0ABQ8L0Q4_LABRO</name>
<evidence type="ECO:0000256" key="1">
    <source>
        <dbReference type="SAM" id="SignalP"/>
    </source>
</evidence>
<reference evidence="2 3" key="1">
    <citation type="submission" date="2022-01" db="EMBL/GenBank/DDBJ databases">
        <title>A high-quality chromosome-level genome assembly of rohu carp, Labeo rohita.</title>
        <authorList>
            <person name="Arick M.A. II"/>
            <person name="Hsu C.-Y."/>
            <person name="Magbanua Z."/>
            <person name="Pechanova O."/>
            <person name="Grover C."/>
            <person name="Miller E."/>
            <person name="Thrash A."/>
            <person name="Ezzel L."/>
            <person name="Alam S."/>
            <person name="Benzie J."/>
            <person name="Hamilton M."/>
            <person name="Karsi A."/>
            <person name="Lawrence M.L."/>
            <person name="Peterson D.G."/>
        </authorList>
    </citation>
    <scope>NUCLEOTIDE SEQUENCE [LARGE SCALE GENOMIC DNA]</scope>
    <source>
        <strain evidence="3">BAU-BD-2019</strain>
        <tissue evidence="2">Blood</tissue>
    </source>
</reference>
<proteinExistence type="predicted"/>
<accession>A0ABQ8L0Q4</accession>
<dbReference type="SUPFAM" id="SSF56973">
    <property type="entry name" value="Aerolisin/ETX pore-forming domain"/>
    <property type="match status" value="1"/>
</dbReference>